<comment type="caution">
    <text evidence="1">The sequence shown here is derived from an EMBL/GenBank/DDBJ whole genome shotgun (WGS) entry which is preliminary data.</text>
</comment>
<organism evidence="1 2">
    <name type="scientific">Anaeramoeba ignava</name>
    <name type="common">Anaerobic marine amoeba</name>
    <dbReference type="NCBI Taxonomy" id="1746090"/>
    <lineage>
        <taxon>Eukaryota</taxon>
        <taxon>Metamonada</taxon>
        <taxon>Anaeramoebidae</taxon>
        <taxon>Anaeramoeba</taxon>
    </lineage>
</organism>
<gene>
    <name evidence="1" type="ORF">M0811_06261</name>
</gene>
<sequence length="76" mass="8642">MSTINNYPNNQNIQEKCISILINLAIHPGNIVAYNEGELKGIEPVIKSMNNFLNSEDIQKYMDVEPYGIFLLIKSK</sequence>
<evidence type="ECO:0000313" key="1">
    <source>
        <dbReference type="EMBL" id="KAJ5076681.1"/>
    </source>
</evidence>
<accession>A0A9Q0LQ38</accession>
<dbReference type="AlphaFoldDB" id="A0A9Q0LQ38"/>
<evidence type="ECO:0000313" key="2">
    <source>
        <dbReference type="Proteomes" id="UP001149090"/>
    </source>
</evidence>
<dbReference type="Proteomes" id="UP001149090">
    <property type="component" value="Unassembled WGS sequence"/>
</dbReference>
<dbReference type="EMBL" id="JAPDFW010000060">
    <property type="protein sequence ID" value="KAJ5076681.1"/>
    <property type="molecule type" value="Genomic_DNA"/>
</dbReference>
<keyword evidence="2" id="KW-1185">Reference proteome</keyword>
<proteinExistence type="predicted"/>
<name>A0A9Q0LQ38_ANAIG</name>
<protein>
    <submittedName>
        <fullName evidence="1">Protein aardvark</fullName>
    </submittedName>
</protein>
<reference evidence="1" key="1">
    <citation type="submission" date="2022-10" db="EMBL/GenBank/DDBJ databases">
        <title>Novel sulphate-reducing endosymbionts in the free-living metamonad Anaeramoeba.</title>
        <authorList>
            <person name="Jerlstrom-Hultqvist J."/>
            <person name="Cepicka I."/>
            <person name="Gallot-Lavallee L."/>
            <person name="Salas-Leiva D."/>
            <person name="Curtis B.A."/>
            <person name="Zahonova K."/>
            <person name="Pipaliya S."/>
            <person name="Dacks J."/>
            <person name="Roger A.J."/>
        </authorList>
    </citation>
    <scope>NUCLEOTIDE SEQUENCE</scope>
    <source>
        <strain evidence="1">BMAN</strain>
    </source>
</reference>
<dbReference type="OrthoDB" id="449062at2759"/>